<comment type="caution">
    <text evidence="2">The sequence shown here is derived from an EMBL/GenBank/DDBJ whole genome shotgun (WGS) entry which is preliminary data.</text>
</comment>
<name>A0A2K3NUC8_TRIPR</name>
<proteinExistence type="predicted"/>
<feature type="compositionally biased region" description="Polar residues" evidence="1">
    <location>
        <begin position="108"/>
        <end position="122"/>
    </location>
</feature>
<feature type="compositionally biased region" description="Low complexity" evidence="1">
    <location>
        <begin position="76"/>
        <end position="90"/>
    </location>
</feature>
<evidence type="ECO:0000256" key="1">
    <source>
        <dbReference type="SAM" id="MobiDB-lite"/>
    </source>
</evidence>
<evidence type="ECO:0000313" key="3">
    <source>
        <dbReference type="Proteomes" id="UP000236291"/>
    </source>
</evidence>
<evidence type="ECO:0000313" key="2">
    <source>
        <dbReference type="EMBL" id="PNY06637.1"/>
    </source>
</evidence>
<dbReference type="Proteomes" id="UP000236291">
    <property type="component" value="Unassembled WGS sequence"/>
</dbReference>
<feature type="region of interest" description="Disordered" evidence="1">
    <location>
        <begin position="72"/>
        <end position="122"/>
    </location>
</feature>
<organism evidence="2 3">
    <name type="scientific">Trifolium pratense</name>
    <name type="common">Red clover</name>
    <dbReference type="NCBI Taxonomy" id="57577"/>
    <lineage>
        <taxon>Eukaryota</taxon>
        <taxon>Viridiplantae</taxon>
        <taxon>Streptophyta</taxon>
        <taxon>Embryophyta</taxon>
        <taxon>Tracheophyta</taxon>
        <taxon>Spermatophyta</taxon>
        <taxon>Magnoliopsida</taxon>
        <taxon>eudicotyledons</taxon>
        <taxon>Gunneridae</taxon>
        <taxon>Pentapetalae</taxon>
        <taxon>rosids</taxon>
        <taxon>fabids</taxon>
        <taxon>Fabales</taxon>
        <taxon>Fabaceae</taxon>
        <taxon>Papilionoideae</taxon>
        <taxon>50 kb inversion clade</taxon>
        <taxon>NPAAA clade</taxon>
        <taxon>Hologalegina</taxon>
        <taxon>IRL clade</taxon>
        <taxon>Trifolieae</taxon>
        <taxon>Trifolium</taxon>
    </lineage>
</organism>
<dbReference type="EMBL" id="ASHM01001419">
    <property type="protein sequence ID" value="PNY06637.1"/>
    <property type="molecule type" value="Genomic_DNA"/>
</dbReference>
<accession>A0A2K3NUC8</accession>
<reference evidence="2 3" key="1">
    <citation type="journal article" date="2014" name="Am. J. Bot.">
        <title>Genome assembly and annotation for red clover (Trifolium pratense; Fabaceae).</title>
        <authorList>
            <person name="Istvanek J."/>
            <person name="Jaros M."/>
            <person name="Krenek A."/>
            <person name="Repkova J."/>
        </authorList>
    </citation>
    <scope>NUCLEOTIDE SEQUENCE [LARGE SCALE GENOMIC DNA]</scope>
    <source>
        <strain evidence="3">cv. Tatra</strain>
        <tissue evidence="2">Young leaves</tissue>
    </source>
</reference>
<gene>
    <name evidence="2" type="ORF">L195_g003112</name>
</gene>
<reference evidence="2 3" key="2">
    <citation type="journal article" date="2017" name="Front. Plant Sci.">
        <title>Gene Classification and Mining of Molecular Markers Useful in Red Clover (Trifolium pratense) Breeding.</title>
        <authorList>
            <person name="Istvanek J."/>
            <person name="Dluhosova J."/>
            <person name="Dluhos P."/>
            <person name="Patkova L."/>
            <person name="Nedelnik J."/>
            <person name="Repkova J."/>
        </authorList>
    </citation>
    <scope>NUCLEOTIDE SEQUENCE [LARGE SCALE GENOMIC DNA]</scope>
    <source>
        <strain evidence="3">cv. Tatra</strain>
        <tissue evidence="2">Young leaves</tissue>
    </source>
</reference>
<protein>
    <submittedName>
        <fullName evidence="2">Uncharacterized protein</fullName>
    </submittedName>
</protein>
<dbReference type="AlphaFoldDB" id="A0A2K3NUC8"/>
<sequence length="122" mass="13312">MVVMEDNPTSSLLEGKVVGMLFIMATHQEIVRRRIETVVVPLQLKTTTQGFVTLPDTGEAFKQVYIDRQNLLHQNSPSSHSKSVSPLLPKIPSIDSTVSGKNGGAMNRTPSASSPTDMYQSL</sequence>